<comment type="caution">
    <text evidence="6">The sequence shown here is derived from an EMBL/GenBank/DDBJ whole genome shotgun (WGS) entry which is preliminary data.</text>
</comment>
<accession>A0A919GUW9</accession>
<dbReference type="SUPFAM" id="SSF50978">
    <property type="entry name" value="WD40 repeat-like"/>
    <property type="match status" value="1"/>
</dbReference>
<dbReference type="SUPFAM" id="SSF101908">
    <property type="entry name" value="Putative isomerase YbhE"/>
    <property type="match status" value="1"/>
</dbReference>
<evidence type="ECO:0000256" key="1">
    <source>
        <dbReference type="ARBA" id="ARBA00022574"/>
    </source>
</evidence>
<dbReference type="PANTHER" id="PTHR19879">
    <property type="entry name" value="TRANSCRIPTION INITIATION FACTOR TFIID"/>
    <property type="match status" value="1"/>
</dbReference>
<feature type="repeat" description="WD" evidence="3">
    <location>
        <begin position="1208"/>
        <end position="1242"/>
    </location>
</feature>
<sequence length="1322" mass="138401">MDRTPTPPLPPSPREEFAAELTRLREKADLTVRAVAARVDAPGAHTTVGGWFAGQNLPSIGSLPLFRQVLHVCGVREPAEIERWIETLAELRRTRVPRAVHAAVPYRGLAGFEERHAEWFFGRDRLRDTVVAQLLADGAIVAGGAAVPVPRLLVGASGSGKSSLLRAGVLPVLRAAHGFVPCLLTPGRHPLAALASAVDALTGPQETARSAEASGSPPAVPDDSDAPGTPDPLALAARVRSFAARQSVRVVVAVDQFEEVFTVCRDAAERERFLRCLAALPAPDVRVAGALRADFYPDALGEPLLAAALQNGQTVVGALTEEETRAVVTGPAVKAGLTVDEGFVDLLLADLRDSGAGALPLLSHALLSTWERGRGTKLTIADYRAGGGISAAISATAEEAYAELSEEQRSLARVLFLRMVTVGDGGPDTRRLLPLPDAGGPGDPAGRDRAGQVYEVLERFVDRRLVTLDADGSQITHEALLTAWPRLHRWIDTDRAGHLVWQELGRDAERWLAQHREPSLLYRGARLAVAAGWAEQSGRGPELTVRETSFLAASRDAEEARARRERHRTRRLRQLLVLLSVLVVLSGLLTGIAVVQRRDAEHQQAVALSRLVAARAERLRGSDLALAAQLSLVAYRTAPTAEARSALMDASALPAVTRILAFRGVVQAVALSPDGHTLAAGGLDRQVALWDVRDPQHPRELGTAPHDFGDTVYALAFSPDGRRLAAGAGDGTVRVWEPSGPAGSRVLTGPESAVYGVAFAPDSRTLAAAGADGGVYLWRDPAAADGAAAAGGSAGPAAGPERLAGFTGPVHTVAFRPGGATLAAGGADGTVRLWDTSAPGLPVPYAEALTGAAGPVFGLAFTPDGSRLAAASQDRSTRVWTVPDPRGTPVAPEVIGGAPAVPDGPASYVNAVGYGPDGQWTATGSADNQVRLYRTGTATPAAVFPHPGPVTALAFLPGGQGLVTGAADGTVRLWQLPSRPLRGFQGTVNAIGFSPDRRLLAVAAKDVQLWDVSDPWTPRPVGQPLTNATGFSGTVSFTPDGRTLAVGGREGKVWLWDLTRPERAAPYGEPLAGGTGTIQSAVFDPAGGALAVGSEGRTVRIWDTREPARPALSAELTEPTNYVYSVAFSPDGRRLAAGTVDKQVLLWRLPAPGGGAPAHEATLRGPGSYVMSVAFGPDGRTLAAGTADRDVWLWDVSGERPVSAGPPLTGPSSYVYALAFSPAGGTLAAASTDSTVWLWNTRDPGRPQPEAVLSGLRGKAYAIAFGPDGRSLAAGGSGPEALLWTTDEEAVRSRICERAGSPITRQEWAHLVPGLPYAPPCR</sequence>
<keyword evidence="2" id="KW-0677">Repeat</keyword>
<feature type="region of interest" description="Disordered" evidence="4">
    <location>
        <begin position="205"/>
        <end position="231"/>
    </location>
</feature>
<feature type="repeat" description="WD" evidence="3">
    <location>
        <begin position="1071"/>
        <end position="1105"/>
    </location>
</feature>
<dbReference type="EMBL" id="BNEE01000006">
    <property type="protein sequence ID" value="GHI85333.1"/>
    <property type="molecule type" value="Genomic_DNA"/>
</dbReference>
<feature type="repeat" description="WD" evidence="3">
    <location>
        <begin position="1116"/>
        <end position="1149"/>
    </location>
</feature>
<dbReference type="InterPro" id="IPR019775">
    <property type="entry name" value="WD40_repeat_CS"/>
</dbReference>
<feature type="domain" description="Novel STAND NTPase 1" evidence="5">
    <location>
        <begin position="105"/>
        <end position="518"/>
    </location>
</feature>
<feature type="repeat" description="WD" evidence="3">
    <location>
        <begin position="943"/>
        <end position="976"/>
    </location>
</feature>
<dbReference type="CDD" id="cd00200">
    <property type="entry name" value="WD40"/>
    <property type="match status" value="2"/>
</dbReference>
<feature type="repeat" description="WD" evidence="3">
    <location>
        <begin position="659"/>
        <end position="700"/>
    </location>
</feature>
<keyword evidence="7" id="KW-1185">Reference proteome</keyword>
<name>A0A919GUW9_9ACTN</name>
<dbReference type="Gene3D" id="2.130.10.10">
    <property type="entry name" value="YVTN repeat-like/Quinoprotein amine dehydrogenase"/>
    <property type="match status" value="5"/>
</dbReference>
<dbReference type="Pfam" id="PF07676">
    <property type="entry name" value="PD40"/>
    <property type="match status" value="1"/>
</dbReference>
<feature type="repeat" description="WD" evidence="3">
    <location>
        <begin position="710"/>
        <end position="737"/>
    </location>
</feature>
<dbReference type="RefSeq" id="WP_051902002.1">
    <property type="nucleotide sequence ID" value="NZ_BNEE01000006.1"/>
</dbReference>
<dbReference type="InterPro" id="IPR011659">
    <property type="entry name" value="WD40"/>
</dbReference>
<dbReference type="PANTHER" id="PTHR19879:SF9">
    <property type="entry name" value="TRANSCRIPTION INITIATION FACTOR TFIID SUBUNIT 5"/>
    <property type="match status" value="1"/>
</dbReference>
<dbReference type="InterPro" id="IPR001680">
    <property type="entry name" value="WD40_rpt"/>
</dbReference>
<keyword evidence="1 3" id="KW-0853">WD repeat</keyword>
<dbReference type="PRINTS" id="PR00320">
    <property type="entry name" value="GPROTEINBRPT"/>
</dbReference>
<feature type="region of interest" description="Disordered" evidence="4">
    <location>
        <begin position="428"/>
        <end position="448"/>
    </location>
</feature>
<evidence type="ECO:0000256" key="2">
    <source>
        <dbReference type="ARBA" id="ARBA00022737"/>
    </source>
</evidence>
<feature type="repeat" description="WD" evidence="3">
    <location>
        <begin position="747"/>
        <end position="778"/>
    </location>
</feature>
<organism evidence="6 7">
    <name type="scientific">Streptomyces xanthophaeus</name>
    <dbReference type="NCBI Taxonomy" id="67385"/>
    <lineage>
        <taxon>Bacteria</taxon>
        <taxon>Bacillati</taxon>
        <taxon>Actinomycetota</taxon>
        <taxon>Actinomycetes</taxon>
        <taxon>Kitasatosporales</taxon>
        <taxon>Streptomycetaceae</taxon>
        <taxon>Streptomyces</taxon>
    </lineage>
</organism>
<evidence type="ECO:0000313" key="7">
    <source>
        <dbReference type="Proteomes" id="UP000600026"/>
    </source>
</evidence>
<dbReference type="SMART" id="SM00320">
    <property type="entry name" value="WD40"/>
    <property type="match status" value="14"/>
</dbReference>
<protein>
    <recommendedName>
        <fullName evidence="5">Novel STAND NTPase 1 domain-containing protein</fullName>
    </recommendedName>
</protein>
<evidence type="ECO:0000256" key="3">
    <source>
        <dbReference type="PROSITE-ProRule" id="PRU00221"/>
    </source>
</evidence>
<dbReference type="InterPro" id="IPR049052">
    <property type="entry name" value="nSTAND1"/>
</dbReference>
<reference evidence="6" key="1">
    <citation type="submission" date="2020-09" db="EMBL/GenBank/DDBJ databases">
        <title>Whole genome shotgun sequence of Streptomyces xanthophaeus NBRC 12829.</title>
        <authorList>
            <person name="Komaki H."/>
            <person name="Tamura T."/>
        </authorList>
    </citation>
    <scope>NUCLEOTIDE SEQUENCE</scope>
    <source>
        <strain evidence="6">NBRC 12829</strain>
    </source>
</reference>
<dbReference type="PROSITE" id="PS00678">
    <property type="entry name" value="WD_REPEATS_1"/>
    <property type="match status" value="3"/>
</dbReference>
<gene>
    <name evidence="6" type="ORF">Sxan_26970</name>
</gene>
<proteinExistence type="predicted"/>
<dbReference type="InterPro" id="IPR015943">
    <property type="entry name" value="WD40/YVTN_repeat-like_dom_sf"/>
</dbReference>
<evidence type="ECO:0000313" key="6">
    <source>
        <dbReference type="EMBL" id="GHI85333.1"/>
    </source>
</evidence>
<dbReference type="OrthoDB" id="134501at2"/>
<dbReference type="InterPro" id="IPR020472">
    <property type="entry name" value="WD40_PAC1"/>
</dbReference>
<feature type="repeat" description="WD" evidence="3">
    <location>
        <begin position="849"/>
        <end position="882"/>
    </location>
</feature>
<dbReference type="Pfam" id="PF00400">
    <property type="entry name" value="WD40"/>
    <property type="match status" value="11"/>
</dbReference>
<dbReference type="PROSITE" id="PS50082">
    <property type="entry name" value="WD_REPEATS_2"/>
    <property type="match status" value="12"/>
</dbReference>
<feature type="repeat" description="WD" evidence="3">
    <location>
        <begin position="1163"/>
        <end position="1204"/>
    </location>
</feature>
<dbReference type="Proteomes" id="UP000600026">
    <property type="component" value="Unassembled WGS sequence"/>
</dbReference>
<dbReference type="Pfam" id="PF20703">
    <property type="entry name" value="nSTAND1"/>
    <property type="match status" value="1"/>
</dbReference>
<feature type="repeat" description="WD" evidence="3">
    <location>
        <begin position="803"/>
        <end position="835"/>
    </location>
</feature>
<dbReference type="InterPro" id="IPR036322">
    <property type="entry name" value="WD40_repeat_dom_sf"/>
</dbReference>
<feature type="repeat" description="WD" evidence="3">
    <location>
        <begin position="1025"/>
        <end position="1066"/>
    </location>
</feature>
<feature type="repeat" description="WD" evidence="3">
    <location>
        <begin position="902"/>
        <end position="943"/>
    </location>
</feature>
<evidence type="ECO:0000259" key="5">
    <source>
        <dbReference type="Pfam" id="PF20703"/>
    </source>
</evidence>
<evidence type="ECO:0000256" key="4">
    <source>
        <dbReference type="SAM" id="MobiDB-lite"/>
    </source>
</evidence>
<dbReference type="PROSITE" id="PS50294">
    <property type="entry name" value="WD_REPEATS_REGION"/>
    <property type="match status" value="10"/>
</dbReference>